<dbReference type="InterPro" id="IPR001789">
    <property type="entry name" value="Sig_transdc_resp-reg_receiver"/>
</dbReference>
<dbReference type="RefSeq" id="WP_012861343.1">
    <property type="nucleotide sequence ID" value="NC_013517.1"/>
</dbReference>
<keyword evidence="3" id="KW-0805">Transcription regulation</keyword>
<evidence type="ECO:0000313" key="11">
    <source>
        <dbReference type="Proteomes" id="UP000000845"/>
    </source>
</evidence>
<feature type="domain" description="OmpR/PhoB-type" evidence="9">
    <location>
        <begin position="123"/>
        <end position="219"/>
    </location>
</feature>
<evidence type="ECO:0000313" key="10">
    <source>
        <dbReference type="EMBL" id="ACZ08749.1"/>
    </source>
</evidence>
<keyword evidence="1 6" id="KW-0597">Phosphoprotein</keyword>
<evidence type="ECO:0000256" key="5">
    <source>
        <dbReference type="ARBA" id="ARBA00023163"/>
    </source>
</evidence>
<dbReference type="CDD" id="cd17574">
    <property type="entry name" value="REC_OmpR"/>
    <property type="match status" value="1"/>
</dbReference>
<gene>
    <name evidence="10" type="ordered locus">Sterm_1892</name>
</gene>
<dbReference type="HOGENOM" id="CLU_000445_30_3_0"/>
<proteinExistence type="predicted"/>
<dbReference type="AlphaFoldDB" id="D1AJ61"/>
<dbReference type="Gene3D" id="3.40.50.2300">
    <property type="match status" value="1"/>
</dbReference>
<dbReference type="Pfam" id="PF00486">
    <property type="entry name" value="Trans_reg_C"/>
    <property type="match status" value="1"/>
</dbReference>
<dbReference type="GO" id="GO:0000976">
    <property type="term" value="F:transcription cis-regulatory region binding"/>
    <property type="evidence" value="ECO:0007669"/>
    <property type="project" value="TreeGrafter"/>
</dbReference>
<reference evidence="10 11" key="2">
    <citation type="journal article" date="2010" name="Stand. Genomic Sci.">
        <title>Complete genome sequence of Sebaldella termitidis type strain (NCTC 11300).</title>
        <authorList>
            <person name="Harmon-Smith M."/>
            <person name="Celia L."/>
            <person name="Chertkov O."/>
            <person name="Lapidus A."/>
            <person name="Copeland A."/>
            <person name="Glavina Del Rio T."/>
            <person name="Nolan M."/>
            <person name="Lucas S."/>
            <person name="Tice H."/>
            <person name="Cheng J.F."/>
            <person name="Han C."/>
            <person name="Detter J.C."/>
            <person name="Bruce D."/>
            <person name="Goodwin L."/>
            <person name="Pitluck S."/>
            <person name="Pati A."/>
            <person name="Liolios K."/>
            <person name="Ivanova N."/>
            <person name="Mavromatis K."/>
            <person name="Mikhailova N."/>
            <person name="Chen A."/>
            <person name="Palaniappan K."/>
            <person name="Land M."/>
            <person name="Hauser L."/>
            <person name="Chang Y.J."/>
            <person name="Jeffries C.D."/>
            <person name="Brettin T."/>
            <person name="Goker M."/>
            <person name="Beck B."/>
            <person name="Bristow J."/>
            <person name="Eisen J.A."/>
            <person name="Markowitz V."/>
            <person name="Hugenholtz P."/>
            <person name="Kyrpides N.C."/>
            <person name="Klenk H.P."/>
            <person name="Chen F."/>
        </authorList>
    </citation>
    <scope>NUCLEOTIDE SEQUENCE [LARGE SCALE GENOMIC DNA]</scope>
    <source>
        <strain evidence="11">ATCC 33386 / NCTC 11300</strain>
    </source>
</reference>
<dbReference type="GO" id="GO:0032993">
    <property type="term" value="C:protein-DNA complex"/>
    <property type="evidence" value="ECO:0007669"/>
    <property type="project" value="TreeGrafter"/>
</dbReference>
<evidence type="ECO:0000256" key="7">
    <source>
        <dbReference type="PROSITE-ProRule" id="PRU01091"/>
    </source>
</evidence>
<accession>D1AJ61</accession>
<protein>
    <submittedName>
        <fullName evidence="10">Two component transcriptional regulator, winged helix family</fullName>
    </submittedName>
</protein>
<dbReference type="SMART" id="SM00448">
    <property type="entry name" value="REC"/>
    <property type="match status" value="1"/>
</dbReference>
<dbReference type="CDD" id="cd00383">
    <property type="entry name" value="trans_reg_C"/>
    <property type="match status" value="1"/>
</dbReference>
<dbReference type="InterPro" id="IPR036388">
    <property type="entry name" value="WH-like_DNA-bd_sf"/>
</dbReference>
<evidence type="ECO:0000259" key="9">
    <source>
        <dbReference type="PROSITE" id="PS51755"/>
    </source>
</evidence>
<sequence>MLKLLIVEDEKKIRELLKIYFLRENYKVSEAENGRIALEMMKEETFDIVLLDIYMPELDGFDTCREIRKTSNVPVVILTALSDDESQLLAYEIGADDFIIKPFKKDILLAKIRRISERISVNQHSYKFGGLEIDKDSYRILVDSREVKFAPKEFEILLYLIENKGVIKSRDDILIHIWGYDSEVFDRVVDNHIKKIRKKLGDYSDYVKTVVSIGYKFEV</sequence>
<evidence type="ECO:0000256" key="1">
    <source>
        <dbReference type="ARBA" id="ARBA00022553"/>
    </source>
</evidence>
<evidence type="ECO:0000259" key="8">
    <source>
        <dbReference type="PROSITE" id="PS50110"/>
    </source>
</evidence>
<dbReference type="PROSITE" id="PS51755">
    <property type="entry name" value="OMPR_PHOB"/>
    <property type="match status" value="1"/>
</dbReference>
<evidence type="ECO:0000256" key="2">
    <source>
        <dbReference type="ARBA" id="ARBA00023012"/>
    </source>
</evidence>
<evidence type="ECO:0000256" key="3">
    <source>
        <dbReference type="ARBA" id="ARBA00023015"/>
    </source>
</evidence>
<evidence type="ECO:0000256" key="6">
    <source>
        <dbReference type="PROSITE-ProRule" id="PRU00169"/>
    </source>
</evidence>
<dbReference type="Pfam" id="PF00072">
    <property type="entry name" value="Response_reg"/>
    <property type="match status" value="1"/>
</dbReference>
<dbReference type="SMART" id="SM00862">
    <property type="entry name" value="Trans_reg_C"/>
    <property type="match status" value="1"/>
</dbReference>
<keyword evidence="4 7" id="KW-0238">DNA-binding</keyword>
<feature type="modified residue" description="4-aspartylphosphate" evidence="6">
    <location>
        <position position="52"/>
    </location>
</feature>
<feature type="domain" description="Response regulatory" evidence="8">
    <location>
        <begin position="3"/>
        <end position="116"/>
    </location>
</feature>
<dbReference type="eggNOG" id="COG0745">
    <property type="taxonomic scope" value="Bacteria"/>
</dbReference>
<reference evidence="11" key="1">
    <citation type="submission" date="2009-09" db="EMBL/GenBank/DDBJ databases">
        <title>The complete chromosome of Sebaldella termitidis ATCC 33386.</title>
        <authorList>
            <consortium name="US DOE Joint Genome Institute (JGI-PGF)"/>
            <person name="Lucas S."/>
            <person name="Copeland A."/>
            <person name="Lapidus A."/>
            <person name="Glavina del Rio T."/>
            <person name="Dalin E."/>
            <person name="Tice H."/>
            <person name="Bruce D."/>
            <person name="Goodwin L."/>
            <person name="Pitluck S."/>
            <person name="Kyrpides N."/>
            <person name="Mavromatis K."/>
            <person name="Ivanova N."/>
            <person name="Mikhailova N."/>
            <person name="Sims D."/>
            <person name="Meincke L."/>
            <person name="Brettin T."/>
            <person name="Detter J.C."/>
            <person name="Han C."/>
            <person name="Larimer F."/>
            <person name="Land M."/>
            <person name="Hauser L."/>
            <person name="Markowitz V."/>
            <person name="Cheng J.F."/>
            <person name="Hugenholtz P."/>
            <person name="Woyke T."/>
            <person name="Wu D."/>
            <person name="Eisen J.A."/>
        </authorList>
    </citation>
    <scope>NUCLEOTIDE SEQUENCE [LARGE SCALE GENOMIC DNA]</scope>
    <source>
        <strain evidence="11">ATCC 33386 / NCTC 11300</strain>
    </source>
</reference>
<dbReference type="InterPro" id="IPR016032">
    <property type="entry name" value="Sig_transdc_resp-reg_C-effctor"/>
</dbReference>
<dbReference type="PANTHER" id="PTHR48111">
    <property type="entry name" value="REGULATOR OF RPOS"/>
    <property type="match status" value="1"/>
</dbReference>
<dbReference type="Proteomes" id="UP000000845">
    <property type="component" value="Chromosome"/>
</dbReference>
<dbReference type="GO" id="GO:0006355">
    <property type="term" value="P:regulation of DNA-templated transcription"/>
    <property type="evidence" value="ECO:0007669"/>
    <property type="project" value="InterPro"/>
</dbReference>
<name>D1AJ61_SEBTE</name>
<dbReference type="FunFam" id="3.40.50.2300:FF:000001">
    <property type="entry name" value="DNA-binding response regulator PhoB"/>
    <property type="match status" value="1"/>
</dbReference>
<dbReference type="Gene3D" id="1.10.10.10">
    <property type="entry name" value="Winged helix-like DNA-binding domain superfamily/Winged helix DNA-binding domain"/>
    <property type="match status" value="1"/>
</dbReference>
<keyword evidence="5" id="KW-0804">Transcription</keyword>
<keyword evidence="11" id="KW-1185">Reference proteome</keyword>
<dbReference type="InterPro" id="IPR039420">
    <property type="entry name" value="WalR-like"/>
</dbReference>
<dbReference type="STRING" id="526218.Sterm_1892"/>
<evidence type="ECO:0000256" key="4">
    <source>
        <dbReference type="ARBA" id="ARBA00023125"/>
    </source>
</evidence>
<dbReference type="InterPro" id="IPR001867">
    <property type="entry name" value="OmpR/PhoB-type_DNA-bd"/>
</dbReference>
<dbReference type="SUPFAM" id="SSF52172">
    <property type="entry name" value="CheY-like"/>
    <property type="match status" value="1"/>
</dbReference>
<dbReference type="SUPFAM" id="SSF46894">
    <property type="entry name" value="C-terminal effector domain of the bipartite response regulators"/>
    <property type="match status" value="1"/>
</dbReference>
<dbReference type="PANTHER" id="PTHR48111:SF21">
    <property type="entry name" value="DNA-BINDING DUAL MASTER TRANSCRIPTIONAL REGULATOR RPAA"/>
    <property type="match status" value="1"/>
</dbReference>
<dbReference type="EMBL" id="CP001739">
    <property type="protein sequence ID" value="ACZ08749.1"/>
    <property type="molecule type" value="Genomic_DNA"/>
</dbReference>
<dbReference type="InterPro" id="IPR011006">
    <property type="entry name" value="CheY-like_superfamily"/>
</dbReference>
<dbReference type="KEGG" id="str:Sterm_1892"/>
<dbReference type="GO" id="GO:0005829">
    <property type="term" value="C:cytosol"/>
    <property type="evidence" value="ECO:0007669"/>
    <property type="project" value="TreeGrafter"/>
</dbReference>
<organism evidence="10 11">
    <name type="scientific">Sebaldella termitidis (strain ATCC 33386 / NCTC 11300)</name>
    <dbReference type="NCBI Taxonomy" id="526218"/>
    <lineage>
        <taxon>Bacteria</taxon>
        <taxon>Fusobacteriati</taxon>
        <taxon>Fusobacteriota</taxon>
        <taxon>Fusobacteriia</taxon>
        <taxon>Fusobacteriales</taxon>
        <taxon>Leptotrichiaceae</taxon>
        <taxon>Sebaldella</taxon>
    </lineage>
</organism>
<dbReference type="GO" id="GO:0000156">
    <property type="term" value="F:phosphorelay response regulator activity"/>
    <property type="evidence" value="ECO:0007669"/>
    <property type="project" value="TreeGrafter"/>
</dbReference>
<feature type="DNA-binding region" description="OmpR/PhoB-type" evidence="7">
    <location>
        <begin position="123"/>
        <end position="219"/>
    </location>
</feature>
<keyword evidence="2" id="KW-0902">Two-component regulatory system</keyword>
<dbReference type="PROSITE" id="PS50110">
    <property type="entry name" value="RESPONSE_REGULATORY"/>
    <property type="match status" value="1"/>
</dbReference>